<evidence type="ECO:0000313" key="11">
    <source>
        <dbReference type="Proteomes" id="UP001642502"/>
    </source>
</evidence>
<dbReference type="EMBL" id="CAWUON010000058">
    <property type="protein sequence ID" value="CAK7270358.1"/>
    <property type="molecule type" value="Genomic_DNA"/>
</dbReference>
<evidence type="ECO:0000256" key="3">
    <source>
        <dbReference type="ARBA" id="ARBA00022722"/>
    </source>
</evidence>
<evidence type="ECO:0000256" key="4">
    <source>
        <dbReference type="ARBA" id="ARBA00022759"/>
    </source>
</evidence>
<keyword evidence="4" id="KW-0255">Endonuclease</keyword>
<keyword evidence="5" id="KW-0378">Hydrolase</keyword>
<gene>
    <name evidence="10" type="ORF">SEPCBS119000_004048</name>
</gene>
<dbReference type="InterPro" id="IPR000026">
    <property type="entry name" value="N1-like"/>
</dbReference>
<protein>
    <recommendedName>
        <fullName evidence="2">ribonuclease T1</fullName>
        <ecNumber evidence="2">4.6.1.24</ecNumber>
    </recommendedName>
</protein>
<dbReference type="SUPFAM" id="SSF53933">
    <property type="entry name" value="Microbial ribonucleases"/>
    <property type="match status" value="1"/>
</dbReference>
<organism evidence="10 11">
    <name type="scientific">Sporothrix epigloea</name>
    <dbReference type="NCBI Taxonomy" id="1892477"/>
    <lineage>
        <taxon>Eukaryota</taxon>
        <taxon>Fungi</taxon>
        <taxon>Dikarya</taxon>
        <taxon>Ascomycota</taxon>
        <taxon>Pezizomycotina</taxon>
        <taxon>Sordariomycetes</taxon>
        <taxon>Sordariomycetidae</taxon>
        <taxon>Ophiostomatales</taxon>
        <taxon>Ophiostomataceae</taxon>
        <taxon>Sporothrix</taxon>
    </lineage>
</organism>
<name>A0ABP0DRU1_9PEZI</name>
<keyword evidence="7" id="KW-0456">Lyase</keyword>
<dbReference type="Proteomes" id="UP001642502">
    <property type="component" value="Unassembled WGS sequence"/>
</dbReference>
<keyword evidence="11" id="KW-1185">Reference proteome</keyword>
<dbReference type="Pfam" id="PF00545">
    <property type="entry name" value="Ribonuclease"/>
    <property type="match status" value="1"/>
</dbReference>
<evidence type="ECO:0000256" key="7">
    <source>
        <dbReference type="ARBA" id="ARBA00023239"/>
    </source>
</evidence>
<proteinExistence type="inferred from homology"/>
<accession>A0ABP0DRU1</accession>
<dbReference type="PANTHER" id="PTHR42104:SF1">
    <property type="entry name" value="EXTRACELLULAR GUANYL-SPECIFIC RIBONUCLEASE RNTA (AFU_ORTHOLOGUE AFUA_4G03230)"/>
    <property type="match status" value="1"/>
</dbReference>
<feature type="region of interest" description="Disordered" evidence="9">
    <location>
        <begin position="152"/>
        <end position="172"/>
    </location>
</feature>
<evidence type="ECO:0000313" key="10">
    <source>
        <dbReference type="EMBL" id="CAK7270358.1"/>
    </source>
</evidence>
<dbReference type="PANTHER" id="PTHR42104">
    <property type="entry name" value="EXTRACELLULAR GUANYL-SPECIFIC RIBONUCLEASE RNTA (AFU_ORTHOLOGUE AFUA_4G03230)"/>
    <property type="match status" value="1"/>
</dbReference>
<evidence type="ECO:0000256" key="6">
    <source>
        <dbReference type="ARBA" id="ARBA00023157"/>
    </source>
</evidence>
<evidence type="ECO:0000256" key="9">
    <source>
        <dbReference type="SAM" id="MobiDB-lite"/>
    </source>
</evidence>
<comment type="similarity">
    <text evidence="1">Belongs to the ribonuclease N1/T1 family.</text>
</comment>
<evidence type="ECO:0000256" key="2">
    <source>
        <dbReference type="ARBA" id="ARBA00012549"/>
    </source>
</evidence>
<feature type="compositionally biased region" description="Basic and acidic residues" evidence="9">
    <location>
        <begin position="152"/>
        <end position="161"/>
    </location>
</feature>
<keyword evidence="6" id="KW-1015">Disulfide bond</keyword>
<evidence type="ECO:0000256" key="1">
    <source>
        <dbReference type="ARBA" id="ARBA00009006"/>
    </source>
</evidence>
<comment type="catalytic activity">
    <reaction evidence="8">
        <text>[RNA] containing guanosine + H2O = an [RNA fragment]-3'-guanosine-3'-phosphate + a 5'-hydroxy-ribonucleotide-3'-[RNA fragment].</text>
        <dbReference type="EC" id="4.6.1.24"/>
    </reaction>
</comment>
<reference evidence="10 11" key="1">
    <citation type="submission" date="2024-01" db="EMBL/GenBank/DDBJ databases">
        <authorList>
            <person name="Allen C."/>
            <person name="Tagirdzhanova G."/>
        </authorList>
    </citation>
    <scope>NUCLEOTIDE SEQUENCE [LARGE SCALE GENOMIC DNA]</scope>
    <source>
        <strain evidence="10 11">CBS 119000</strain>
    </source>
</reference>
<keyword evidence="3" id="KW-0540">Nuclease</keyword>
<dbReference type="InterPro" id="IPR016191">
    <property type="entry name" value="Ribonuclease/ribotoxin"/>
</dbReference>
<sequence>MNDLPKIHNIPSLSEASNNGHVTGEQISAAIGKALDLLKEGMQIGPDEYPRAYKKFATRVQAPIFEYPVLQDGSIYDGKGSPGPDRVVFGAVAADYTAAEYVGVATVAPDDPYAIGAPLTLSGSYKPHFFNCYWFEKVSEPLPSHCHDHEHGHTHCHDHKNGPGGQKIPPPLTQTATKVRTLLTDSDVKVPFSD</sequence>
<evidence type="ECO:0000256" key="8">
    <source>
        <dbReference type="ARBA" id="ARBA00034015"/>
    </source>
</evidence>
<dbReference type="EC" id="4.6.1.24" evidence="2"/>
<comment type="caution">
    <text evidence="10">The sequence shown here is derived from an EMBL/GenBank/DDBJ whole genome shotgun (WGS) entry which is preliminary data.</text>
</comment>
<dbReference type="Gene3D" id="3.10.450.30">
    <property type="entry name" value="Microbial ribonucleases"/>
    <property type="match status" value="1"/>
</dbReference>
<evidence type="ECO:0000256" key="5">
    <source>
        <dbReference type="ARBA" id="ARBA00022801"/>
    </source>
</evidence>